<comment type="similarity">
    <text evidence="1">Belongs to the PspA/Vipp/IM30 family.</text>
</comment>
<keyword evidence="2" id="KW-0175">Coiled coil</keyword>
<reference evidence="3" key="1">
    <citation type="submission" date="2023-03" db="EMBL/GenBank/DDBJ databases">
        <title>Andean soil-derived lignocellulolytic bacterial consortium as a source of novel taxa and putative plastic-active enzymes.</title>
        <authorList>
            <person name="Diaz-Garcia L."/>
            <person name="Chuvochina M."/>
            <person name="Feuerriegel G."/>
            <person name="Bunk B."/>
            <person name="Sproer C."/>
            <person name="Streit W.R."/>
            <person name="Rodriguez L.M."/>
            <person name="Overmann J."/>
            <person name="Jimenez D.J."/>
        </authorList>
    </citation>
    <scope>NUCLEOTIDE SEQUENCE</scope>
    <source>
        <strain evidence="3">MAG 26</strain>
    </source>
</reference>
<dbReference type="Pfam" id="PF04012">
    <property type="entry name" value="PspA_IM30"/>
    <property type="match status" value="1"/>
</dbReference>
<dbReference type="KEGG" id="acob:P0Y56_12795"/>
<organism evidence="3 4">
    <name type="scientific">Candidatus Andeanibacterium colombiense</name>
    <dbReference type="NCBI Taxonomy" id="3121345"/>
    <lineage>
        <taxon>Bacteria</taxon>
        <taxon>Pseudomonadati</taxon>
        <taxon>Pseudomonadota</taxon>
        <taxon>Alphaproteobacteria</taxon>
        <taxon>Sphingomonadales</taxon>
        <taxon>Sphingomonadaceae</taxon>
        <taxon>Candidatus Andeanibacterium</taxon>
    </lineage>
</organism>
<protein>
    <submittedName>
        <fullName evidence="3">PspA/IM30 family protein</fullName>
    </submittedName>
</protein>
<evidence type="ECO:0000313" key="3">
    <source>
        <dbReference type="EMBL" id="WEK45897.1"/>
    </source>
</evidence>
<dbReference type="Proteomes" id="UP001218362">
    <property type="component" value="Chromosome"/>
</dbReference>
<sequence length="216" mass="23535">MDGTIAGIATRATELVASNLASLIEQATHPEKMLRLLRTEIEESVIALQDTLTKANRRYGRLEGELPRLEAAAKDWTARARLALDKGREDLARGALQAREAAQQEFEEARALLGTLKAEAEAATGAIAALEAKLSEIRRQLAQFAAPARGTGGENGAIARRLDRIDALERRVANGLGNRGPLSEDELVRQLRELEQGERIDAELDRLKAAAGKKKR</sequence>
<dbReference type="InterPro" id="IPR007157">
    <property type="entry name" value="PspA_VIPP1"/>
</dbReference>
<evidence type="ECO:0000256" key="1">
    <source>
        <dbReference type="ARBA" id="ARBA00043985"/>
    </source>
</evidence>
<evidence type="ECO:0000256" key="2">
    <source>
        <dbReference type="SAM" id="Coils"/>
    </source>
</evidence>
<dbReference type="AlphaFoldDB" id="A0AAJ5X4X7"/>
<dbReference type="PANTHER" id="PTHR31088">
    <property type="entry name" value="MEMBRANE-ASSOCIATED PROTEIN VIPP1, CHLOROPLASTIC"/>
    <property type="match status" value="1"/>
</dbReference>
<name>A0AAJ5X4X7_9SPHN</name>
<proteinExistence type="inferred from homology"/>
<dbReference type="PANTHER" id="PTHR31088:SF6">
    <property type="entry name" value="PHAGE SHOCK PROTEIN A"/>
    <property type="match status" value="1"/>
</dbReference>
<accession>A0AAJ5X4X7</accession>
<evidence type="ECO:0000313" key="4">
    <source>
        <dbReference type="Proteomes" id="UP001218362"/>
    </source>
</evidence>
<feature type="coiled-coil region" evidence="2">
    <location>
        <begin position="45"/>
        <end position="140"/>
    </location>
</feature>
<gene>
    <name evidence="3" type="ORF">P0Y56_12795</name>
</gene>
<dbReference type="EMBL" id="CP119316">
    <property type="protein sequence ID" value="WEK45897.1"/>
    <property type="molecule type" value="Genomic_DNA"/>
</dbReference>